<evidence type="ECO:0000256" key="3">
    <source>
        <dbReference type="ARBA" id="ARBA00022679"/>
    </source>
</evidence>
<dbReference type="InterPro" id="IPR037143">
    <property type="entry name" value="4-PPantetheinyl_Trfase_dom_sf"/>
</dbReference>
<proteinExistence type="inferred from homology"/>
<dbReference type="OrthoDB" id="9808281at2"/>
<evidence type="ECO:0000256" key="4">
    <source>
        <dbReference type="ARBA" id="ARBA00022723"/>
    </source>
</evidence>
<dbReference type="SUPFAM" id="SSF56214">
    <property type="entry name" value="4'-phosphopantetheinyl transferase"/>
    <property type="match status" value="2"/>
</dbReference>
<dbReference type="RefSeq" id="WP_109997072.1">
    <property type="nucleotide sequence ID" value="NZ_CP029619.1"/>
</dbReference>
<dbReference type="NCBIfam" id="TIGR00556">
    <property type="entry name" value="pantethn_trn"/>
    <property type="match status" value="1"/>
</dbReference>
<dbReference type="GO" id="GO:0008897">
    <property type="term" value="F:holo-[acyl-carrier-protein] synthase activity"/>
    <property type="evidence" value="ECO:0007669"/>
    <property type="project" value="UniProtKB-EC"/>
</dbReference>
<organism evidence="8 9">
    <name type="scientific">Candidatus Cardinium hertigii</name>
    <dbReference type="NCBI Taxonomy" id="247481"/>
    <lineage>
        <taxon>Bacteria</taxon>
        <taxon>Pseudomonadati</taxon>
        <taxon>Bacteroidota</taxon>
        <taxon>Cytophagia</taxon>
        <taxon>Cytophagales</taxon>
        <taxon>Amoebophilaceae</taxon>
        <taxon>Candidatus Cardinium</taxon>
    </lineage>
</organism>
<keyword evidence="3 8" id="KW-0808">Transferase</keyword>
<evidence type="ECO:0000256" key="2">
    <source>
        <dbReference type="ARBA" id="ARBA00010990"/>
    </source>
</evidence>
<keyword evidence="4" id="KW-0479">Metal-binding</keyword>
<feature type="domain" description="4'-phosphopantetheinyl transferase N-terminal" evidence="7">
    <location>
        <begin position="40"/>
        <end position="115"/>
    </location>
</feature>
<accession>A0A2Z3LHV8</accession>
<dbReference type="GO" id="GO:0006633">
    <property type="term" value="P:fatty acid biosynthetic process"/>
    <property type="evidence" value="ECO:0007669"/>
    <property type="project" value="InterPro"/>
</dbReference>
<dbReference type="GO" id="GO:0005829">
    <property type="term" value="C:cytosol"/>
    <property type="evidence" value="ECO:0007669"/>
    <property type="project" value="TreeGrafter"/>
</dbReference>
<dbReference type="InterPro" id="IPR004568">
    <property type="entry name" value="Ppantetheine-prot_Trfase_dom"/>
</dbReference>
<dbReference type="EC" id="2.7.8.7" evidence="8"/>
<dbReference type="AlphaFoldDB" id="A0A2Z3LHV8"/>
<dbReference type="PANTHER" id="PTHR12215:SF10">
    <property type="entry name" value="L-AMINOADIPATE-SEMIALDEHYDE DEHYDROGENASE-PHOSPHOPANTETHEINYL TRANSFERASE"/>
    <property type="match status" value="1"/>
</dbReference>
<dbReference type="GO" id="GO:0000287">
    <property type="term" value="F:magnesium ion binding"/>
    <property type="evidence" value="ECO:0007669"/>
    <property type="project" value="InterPro"/>
</dbReference>
<dbReference type="InterPro" id="IPR055066">
    <property type="entry name" value="AASDHPPT_N"/>
</dbReference>
<dbReference type="InterPro" id="IPR008278">
    <property type="entry name" value="4-PPantetheinyl_Trfase_dom"/>
</dbReference>
<gene>
    <name evidence="8" type="primary">sfp</name>
    <name evidence="8" type="ORF">DK880_00300</name>
</gene>
<dbReference type="PANTHER" id="PTHR12215">
    <property type="entry name" value="PHOSPHOPANTETHEINE TRANSFERASE"/>
    <property type="match status" value="1"/>
</dbReference>
<protein>
    <submittedName>
        <fullName evidence="8">4'-phosphopantetheinyl transferase Sfp</fullName>
        <ecNumber evidence="8">2.7.8.7</ecNumber>
    </submittedName>
</protein>
<dbReference type="GO" id="GO:0019878">
    <property type="term" value="P:lysine biosynthetic process via aminoadipic acid"/>
    <property type="evidence" value="ECO:0007669"/>
    <property type="project" value="TreeGrafter"/>
</dbReference>
<dbReference type="InterPro" id="IPR050559">
    <property type="entry name" value="P-Pant_transferase_sf"/>
</dbReference>
<dbReference type="Proteomes" id="UP000245872">
    <property type="component" value="Chromosome"/>
</dbReference>
<evidence type="ECO:0000259" key="6">
    <source>
        <dbReference type="Pfam" id="PF01648"/>
    </source>
</evidence>
<dbReference type="Pfam" id="PF22624">
    <property type="entry name" value="AASDHPPT_N"/>
    <property type="match status" value="1"/>
</dbReference>
<sequence length="251" mass="29239">MLSVLDRWNHLELEENAIHIWYSLLPTLEVSVDGWLADFSKDEVEKAKKITSTQARVRYICARYMLRSILSMYLLQAPKSIQFAYTLYGKPYVCNPGVADVCFNVSHSNQCIVCAIAKKRAVGIDIEFLQSINFENIARRFFSHYEYRQLMHHTPPQQREKKFYSLWTCKEAFVKNIGQGLSYPLNAFTISIGPDQSAQLVVSARKDRGILEDYAIQIFSPHQAYLAAWVIQKPVKSIYRQYKWEKIMCYL</sequence>
<dbReference type="KEGG" id="cher:DK880_00300"/>
<keyword evidence="9" id="KW-1185">Reference proteome</keyword>
<feature type="domain" description="4'-phosphopantetheinyl transferase" evidence="6">
    <location>
        <begin position="121"/>
        <end position="201"/>
    </location>
</feature>
<dbReference type="Pfam" id="PF01648">
    <property type="entry name" value="ACPS"/>
    <property type="match status" value="1"/>
</dbReference>
<evidence type="ECO:0000313" key="8">
    <source>
        <dbReference type="EMBL" id="AWN81630.1"/>
    </source>
</evidence>
<dbReference type="Gene3D" id="3.90.470.20">
    <property type="entry name" value="4'-phosphopantetheinyl transferase domain"/>
    <property type="match status" value="2"/>
</dbReference>
<evidence type="ECO:0000259" key="7">
    <source>
        <dbReference type="Pfam" id="PF22624"/>
    </source>
</evidence>
<evidence type="ECO:0000313" key="9">
    <source>
        <dbReference type="Proteomes" id="UP000245872"/>
    </source>
</evidence>
<comment type="similarity">
    <text evidence="2">Belongs to the P-Pant transferase superfamily. Gsp/Sfp/HetI/AcpT family.</text>
</comment>
<comment type="cofactor">
    <cofactor evidence="1">
        <name>Mg(2+)</name>
        <dbReference type="ChEBI" id="CHEBI:18420"/>
    </cofactor>
</comment>
<dbReference type="EMBL" id="CP029619">
    <property type="protein sequence ID" value="AWN81630.1"/>
    <property type="molecule type" value="Genomic_DNA"/>
</dbReference>
<evidence type="ECO:0000256" key="1">
    <source>
        <dbReference type="ARBA" id="ARBA00001946"/>
    </source>
</evidence>
<reference evidence="8 9" key="1">
    <citation type="submission" date="2018-05" db="EMBL/GenBank/DDBJ databases">
        <title>Candidatus Cardinium hertigii Genome Assembly.</title>
        <authorList>
            <person name="Showmaker K.C."/>
            <person name="Walden K.O."/>
            <person name="Fields C.J."/>
            <person name="Lambert K.N."/>
            <person name="Hudson M.E."/>
        </authorList>
    </citation>
    <scope>NUCLEOTIDE SEQUENCE [LARGE SCALE GENOMIC DNA]</scope>
    <source>
        <strain evidence="9">cHgTN10</strain>
    </source>
</reference>
<evidence type="ECO:0000256" key="5">
    <source>
        <dbReference type="ARBA" id="ARBA00022842"/>
    </source>
</evidence>
<name>A0A2Z3LHV8_9BACT</name>
<keyword evidence="5" id="KW-0460">Magnesium</keyword>